<protein>
    <submittedName>
        <fullName evidence="6">Ankyrin repeat-containing</fullName>
    </submittedName>
</protein>
<dbReference type="PROSITE" id="PS50297">
    <property type="entry name" value="ANK_REP_REGION"/>
    <property type="match status" value="2"/>
</dbReference>
<comment type="caution">
    <text evidence="6">The sequence shown here is derived from an EMBL/GenBank/DDBJ whole genome shotgun (WGS) entry which is preliminary data.</text>
</comment>
<proteinExistence type="predicted"/>
<dbReference type="SUPFAM" id="SSF48403">
    <property type="entry name" value="Ankyrin repeat"/>
    <property type="match status" value="1"/>
</dbReference>
<evidence type="ECO:0000259" key="3">
    <source>
        <dbReference type="Pfam" id="PF01048"/>
    </source>
</evidence>
<reference evidence="6 7" key="1">
    <citation type="submission" date="2020-01" db="EMBL/GenBank/DDBJ databases">
        <title>Identification and distribution of gene clusters putatively required for synthesis of sphingolipid metabolism inhibitors in phylogenetically diverse species of the filamentous fungus Fusarium.</title>
        <authorList>
            <person name="Kim H.-S."/>
            <person name="Busman M."/>
            <person name="Brown D.W."/>
            <person name="Divon H."/>
            <person name="Uhlig S."/>
            <person name="Proctor R.H."/>
        </authorList>
    </citation>
    <scope>NUCLEOTIDE SEQUENCE [LARGE SCALE GENOMIC DNA]</scope>
    <source>
        <strain evidence="6 7">NRRL 20459</strain>
    </source>
</reference>
<dbReference type="SUPFAM" id="SSF53167">
    <property type="entry name" value="Purine and uridine phosphorylases"/>
    <property type="match status" value="1"/>
</dbReference>
<feature type="domain" description="Nucleoside phosphorylase" evidence="3">
    <location>
        <begin position="17"/>
        <end position="294"/>
    </location>
</feature>
<dbReference type="EMBL" id="JAADYS010000018">
    <property type="protein sequence ID" value="KAF4472930.1"/>
    <property type="molecule type" value="Genomic_DNA"/>
</dbReference>
<dbReference type="GO" id="GO:0009116">
    <property type="term" value="P:nucleoside metabolic process"/>
    <property type="evidence" value="ECO:0007669"/>
    <property type="project" value="InterPro"/>
</dbReference>
<evidence type="ECO:0000313" key="7">
    <source>
        <dbReference type="Proteomes" id="UP000554235"/>
    </source>
</evidence>
<dbReference type="Gene3D" id="1.25.40.20">
    <property type="entry name" value="Ankyrin repeat-containing domain"/>
    <property type="match status" value="4"/>
</dbReference>
<dbReference type="SMART" id="SM00248">
    <property type="entry name" value="ANK"/>
    <property type="match status" value="5"/>
</dbReference>
<evidence type="ECO:0000256" key="1">
    <source>
        <dbReference type="ARBA" id="ARBA00022737"/>
    </source>
</evidence>
<dbReference type="PROSITE" id="PS50088">
    <property type="entry name" value="ANK_REPEAT"/>
    <property type="match status" value="2"/>
</dbReference>
<dbReference type="InterPro" id="IPR035994">
    <property type="entry name" value="Nucleoside_phosphorylase_sf"/>
</dbReference>
<evidence type="ECO:0000256" key="2">
    <source>
        <dbReference type="PROSITE-ProRule" id="PRU00023"/>
    </source>
</evidence>
<dbReference type="OrthoDB" id="1577640at2759"/>
<feature type="domain" description="GPI inositol-deacylase winged helix" evidence="4">
    <location>
        <begin position="672"/>
        <end position="748"/>
    </location>
</feature>
<evidence type="ECO:0000259" key="4">
    <source>
        <dbReference type="Pfam" id="PF22939"/>
    </source>
</evidence>
<keyword evidence="1" id="KW-0677">Repeat</keyword>
<accession>A0A8H4LQ76</accession>
<keyword evidence="2" id="KW-0040">ANK repeat</keyword>
<name>A0A8H4LQ76_9HYPO</name>
<keyword evidence="7" id="KW-1185">Reference proteome</keyword>
<dbReference type="PANTHER" id="PTHR10039">
    <property type="entry name" value="AMELOGENIN"/>
    <property type="match status" value="1"/>
</dbReference>
<dbReference type="Pfam" id="PF00023">
    <property type="entry name" value="Ank"/>
    <property type="match status" value="1"/>
</dbReference>
<gene>
    <name evidence="6" type="ORF">FALBO_183</name>
</gene>
<evidence type="ECO:0000313" key="6">
    <source>
        <dbReference type="EMBL" id="KAF4472930.1"/>
    </source>
</evidence>
<feature type="domain" description="Nephrocystin 3-like N-terminal" evidence="5">
    <location>
        <begin position="387"/>
        <end position="551"/>
    </location>
</feature>
<dbReference type="InterPro" id="IPR036770">
    <property type="entry name" value="Ankyrin_rpt-contain_sf"/>
</dbReference>
<organism evidence="6 7">
    <name type="scientific">Fusarium albosuccineum</name>
    <dbReference type="NCBI Taxonomy" id="1237068"/>
    <lineage>
        <taxon>Eukaryota</taxon>
        <taxon>Fungi</taxon>
        <taxon>Dikarya</taxon>
        <taxon>Ascomycota</taxon>
        <taxon>Pezizomycotina</taxon>
        <taxon>Sordariomycetes</taxon>
        <taxon>Hypocreomycetidae</taxon>
        <taxon>Hypocreales</taxon>
        <taxon>Nectriaceae</taxon>
        <taxon>Fusarium</taxon>
        <taxon>Fusarium decemcellulare species complex</taxon>
    </lineage>
</organism>
<evidence type="ECO:0000259" key="5">
    <source>
        <dbReference type="Pfam" id="PF24883"/>
    </source>
</evidence>
<dbReference type="Gene3D" id="3.40.50.1580">
    <property type="entry name" value="Nucleoside phosphorylase domain"/>
    <property type="match status" value="1"/>
</dbReference>
<dbReference type="PANTHER" id="PTHR10039:SF15">
    <property type="entry name" value="NACHT DOMAIN-CONTAINING PROTEIN"/>
    <property type="match status" value="1"/>
</dbReference>
<dbReference type="Pfam" id="PF12796">
    <property type="entry name" value="Ank_2"/>
    <property type="match status" value="2"/>
</dbReference>
<dbReference type="Pfam" id="PF24883">
    <property type="entry name" value="NPHP3_N"/>
    <property type="match status" value="1"/>
</dbReference>
<dbReference type="SUPFAM" id="SSF52540">
    <property type="entry name" value="P-loop containing nucleoside triphosphate hydrolases"/>
    <property type="match status" value="1"/>
</dbReference>
<dbReference type="Pfam" id="PF01048">
    <property type="entry name" value="PNP_UDP_1"/>
    <property type="match status" value="1"/>
</dbReference>
<dbReference type="InterPro" id="IPR027417">
    <property type="entry name" value="P-loop_NTPase"/>
</dbReference>
<feature type="repeat" description="ANK" evidence="2">
    <location>
        <begin position="1042"/>
        <end position="1065"/>
    </location>
</feature>
<dbReference type="InterPro" id="IPR056884">
    <property type="entry name" value="NPHP3-like_N"/>
</dbReference>
<dbReference type="InterPro" id="IPR054471">
    <property type="entry name" value="GPIID_WHD"/>
</dbReference>
<dbReference type="Gene3D" id="3.40.50.300">
    <property type="entry name" value="P-loop containing nucleotide triphosphate hydrolases"/>
    <property type="match status" value="1"/>
</dbReference>
<sequence>MSQESLLMPGPPIGDYTIGWICALQEEYEAACRMLDNEFTGPDTAVCNDGNTYAFGNIYGHNVVIGCLAGGRYGLSSAATVVKDMVRSFTSLRFALMVGIGGGAPTDQNDIRLGDVVVSQPSGQLGGVVQYDFVKGHKLEDGKPNYERIGQLSPPPGVLLGALPEVRRLYNDPQRSDRIASHLERMKDMPEYYQRPAEDRLYLAGYAHQGGPDCNDCGADGIKARPTRLTKRKVYVHYGIIGTANSLMKNVDERDRFAEDLEILCFEMEAGGLMNTFPCIVIRGICDYSDSHKNDAWHKYAALVAAAYARELLHVLKPTRVNSVPPWGDKLDKILIDIQERTAAVSKNTHTIFEHTINKQQQKIMNWLTTVDHVQQHTEYIQSREVGTGQWFLNSDQYRAWLASNNRTLFCPGIPGAGKSVLTAIVIEDLAHQFNIDSTIGIAYFYCDFRRKQEHKVENLLGSLLRQLSHRQPVLLAEVQALYDKHGKQTQPSQDEISHTLHIVIEKVSKVFFIVDALDECETSDGCKLKLLSELDDLQGFSAVHLFATSRWIPDIVDHFRAAEVFEIRADTGDVRMFLDSHVKRLPHRVHKSEEIQEEIKKGISEAVDGMFLLATMYLNLLRNKLTPNEIRRELALFHKQPEESGEDGKGLILSNAYKKTMEAIRERGQAEEKLAKDVISWVTFAMRDLTILELQHAIGVKCGESKVDEGDLPHADDIVSVCAGLITVDEKSNIVRLAHYTTQEYFNRTQEEWFPGVQLKITKTCISYVSFDAFANGWCDTEDDFRDRLRSYPFYRYAAGYWGLHAHSISSQVQASILDLFRSDSTMAAGIQAAQYELSGTRRGLAEGTITNVTALHIVAFLGLEGIVSILLESRHNPDAKDSTGRTPLTYAAAKGHRRVVKLLLERPQLSHYKRSPLWIGNLLASSPSTAGPNSADHGKRTPLFHASMRGHEAVVALLLAHRDIDPNIPDKHGRTPLLMASSLKHPAVIKTLLESHRTNPNIVNKRNLTPWLRARFLKSVERAGSPLSYECVNPNIPDEDGWTPLHQAVMGKSEGIVKLLLDRKDIDPNIPDDIGYTP</sequence>
<dbReference type="InterPro" id="IPR002110">
    <property type="entry name" value="Ankyrin_rpt"/>
</dbReference>
<dbReference type="Pfam" id="PF22939">
    <property type="entry name" value="WHD_GPIID"/>
    <property type="match status" value="1"/>
</dbReference>
<dbReference type="Proteomes" id="UP000554235">
    <property type="component" value="Unassembled WGS sequence"/>
</dbReference>
<dbReference type="GO" id="GO:0003824">
    <property type="term" value="F:catalytic activity"/>
    <property type="evidence" value="ECO:0007669"/>
    <property type="project" value="InterPro"/>
</dbReference>
<feature type="repeat" description="ANK" evidence="2">
    <location>
        <begin position="885"/>
        <end position="908"/>
    </location>
</feature>
<dbReference type="InterPro" id="IPR000845">
    <property type="entry name" value="Nucleoside_phosphorylase_d"/>
</dbReference>
<dbReference type="AlphaFoldDB" id="A0A8H4LQ76"/>